<sequence length="296" mass="30804">MIHRTLTALFAAALLATPALAQDTEQGQTGQADPGTAVDNPSLDPDRDTVTAGVGVVVIPDYEGSNDYRVIPGAIVRGKVSGISFFTRGLALFVDVIPEPPGESVDISFGPMIQYRGGRSSLDSIEDPRIRALGETDSALEVGAWAGVSKTGIITSAYDTLGARISYQHDVIGGHDSYVITPTIEYGTPLSTTTFVGLGVTADYVGDDFARTYFSIAPGQSVASGLPAYDADGGFKSVGGTLILGQSLSGDLRHGLGLFGLIGYNRLLGDFADSPIVSVAGSRNQWFGGIGLGYTF</sequence>
<dbReference type="GO" id="GO:0009279">
    <property type="term" value="C:cell outer membrane"/>
    <property type="evidence" value="ECO:0007669"/>
    <property type="project" value="UniProtKB-SubCell"/>
</dbReference>
<keyword evidence="9" id="KW-1185">Reference proteome</keyword>
<dbReference type="OrthoDB" id="5462484at2"/>
<evidence type="ECO:0000256" key="3">
    <source>
        <dbReference type="ARBA" id="ARBA00022729"/>
    </source>
</evidence>
<comment type="similarity">
    <text evidence="2">Belongs to the MipA/OmpV family.</text>
</comment>
<feature type="signal peptide" evidence="7">
    <location>
        <begin position="1"/>
        <end position="21"/>
    </location>
</feature>
<evidence type="ECO:0000256" key="4">
    <source>
        <dbReference type="ARBA" id="ARBA00023136"/>
    </source>
</evidence>
<reference evidence="8 9" key="1">
    <citation type="submission" date="2018-08" db="EMBL/GenBank/DDBJ databases">
        <title>The multiple taxonomic identification of Sphingomonas gilva.</title>
        <authorList>
            <person name="Zhu D."/>
            <person name="Zheng S."/>
        </authorList>
    </citation>
    <scope>NUCLEOTIDE SEQUENCE [LARGE SCALE GENOMIC DNA]</scope>
    <source>
        <strain evidence="8 9">ZDH117</strain>
    </source>
</reference>
<comment type="subcellular location">
    <subcellularLocation>
        <location evidence="1">Cell outer membrane</location>
    </subcellularLocation>
</comment>
<evidence type="ECO:0000256" key="1">
    <source>
        <dbReference type="ARBA" id="ARBA00004442"/>
    </source>
</evidence>
<evidence type="ECO:0000313" key="9">
    <source>
        <dbReference type="Proteomes" id="UP000266693"/>
    </source>
</evidence>
<evidence type="ECO:0000313" key="8">
    <source>
        <dbReference type="EMBL" id="RHW18648.1"/>
    </source>
</evidence>
<evidence type="ECO:0000256" key="2">
    <source>
        <dbReference type="ARBA" id="ARBA00005722"/>
    </source>
</evidence>
<protein>
    <submittedName>
        <fullName evidence="8">MipA/OmpV family protein</fullName>
    </submittedName>
</protein>
<keyword evidence="3 7" id="KW-0732">Signal</keyword>
<dbReference type="Pfam" id="PF06629">
    <property type="entry name" value="MipA"/>
    <property type="match status" value="1"/>
</dbReference>
<evidence type="ECO:0000256" key="6">
    <source>
        <dbReference type="SAM" id="MobiDB-lite"/>
    </source>
</evidence>
<accession>A0A396RQA9</accession>
<evidence type="ECO:0000256" key="7">
    <source>
        <dbReference type="SAM" id="SignalP"/>
    </source>
</evidence>
<proteinExistence type="inferred from homology"/>
<dbReference type="EMBL" id="QWLV01000001">
    <property type="protein sequence ID" value="RHW18648.1"/>
    <property type="molecule type" value="Genomic_DNA"/>
</dbReference>
<gene>
    <name evidence="8" type="ORF">D1610_00285</name>
</gene>
<keyword evidence="5" id="KW-0998">Cell outer membrane</keyword>
<name>A0A396RQA9_9SPHN</name>
<dbReference type="Proteomes" id="UP000266693">
    <property type="component" value="Unassembled WGS sequence"/>
</dbReference>
<feature type="chain" id="PRO_5017418664" evidence="7">
    <location>
        <begin position="22"/>
        <end position="296"/>
    </location>
</feature>
<dbReference type="PANTHER" id="PTHR38776">
    <property type="entry name" value="MLTA-INTERACTING PROTEIN-RELATED"/>
    <property type="match status" value="1"/>
</dbReference>
<dbReference type="InterPro" id="IPR010583">
    <property type="entry name" value="MipA"/>
</dbReference>
<organism evidence="8 9">
    <name type="scientific">Sphingomonas gilva</name>
    <dbReference type="NCBI Taxonomy" id="2305907"/>
    <lineage>
        <taxon>Bacteria</taxon>
        <taxon>Pseudomonadati</taxon>
        <taxon>Pseudomonadota</taxon>
        <taxon>Alphaproteobacteria</taxon>
        <taxon>Sphingomonadales</taxon>
        <taxon>Sphingomonadaceae</taxon>
        <taxon>Sphingomonas</taxon>
    </lineage>
</organism>
<feature type="region of interest" description="Disordered" evidence="6">
    <location>
        <begin position="24"/>
        <end position="47"/>
    </location>
</feature>
<comment type="caution">
    <text evidence="8">The sequence shown here is derived from an EMBL/GenBank/DDBJ whole genome shotgun (WGS) entry which is preliminary data.</text>
</comment>
<dbReference type="PANTHER" id="PTHR38776:SF1">
    <property type="entry name" value="MLTA-INTERACTING PROTEIN-RELATED"/>
    <property type="match status" value="1"/>
</dbReference>
<evidence type="ECO:0000256" key="5">
    <source>
        <dbReference type="ARBA" id="ARBA00023237"/>
    </source>
</evidence>
<dbReference type="AlphaFoldDB" id="A0A396RQA9"/>
<keyword evidence="4" id="KW-0472">Membrane</keyword>